<dbReference type="AlphaFoldDB" id="A0A8J9X4E1"/>
<dbReference type="Gene3D" id="1.25.40.10">
    <property type="entry name" value="Tetratricopeptide repeat domain"/>
    <property type="match status" value="1"/>
</dbReference>
<organism evidence="2">
    <name type="scientific">Phaeodactylum tricornutum</name>
    <name type="common">Diatom</name>
    <dbReference type="NCBI Taxonomy" id="2850"/>
    <lineage>
        <taxon>Eukaryota</taxon>
        <taxon>Sar</taxon>
        <taxon>Stramenopiles</taxon>
        <taxon>Ochrophyta</taxon>
        <taxon>Bacillariophyta</taxon>
        <taxon>Bacillariophyceae</taxon>
        <taxon>Bacillariophycidae</taxon>
        <taxon>Naviculales</taxon>
        <taxon>Phaeodactylaceae</taxon>
        <taxon>Phaeodactylum</taxon>
    </lineage>
</organism>
<feature type="region of interest" description="Disordered" evidence="1">
    <location>
        <begin position="478"/>
        <end position="562"/>
    </location>
</feature>
<feature type="compositionally biased region" description="Low complexity" evidence="1">
    <location>
        <begin position="527"/>
        <end position="542"/>
    </location>
</feature>
<feature type="compositionally biased region" description="Pro residues" evidence="1">
    <location>
        <begin position="495"/>
        <end position="504"/>
    </location>
</feature>
<evidence type="ECO:0000256" key="1">
    <source>
        <dbReference type="SAM" id="MobiDB-lite"/>
    </source>
</evidence>
<dbReference type="EMBL" id="OU594953">
    <property type="protein sequence ID" value="CAG9279711.1"/>
    <property type="molecule type" value="Genomic_DNA"/>
</dbReference>
<dbReference type="Proteomes" id="UP000836788">
    <property type="component" value="Chromosome 12"/>
</dbReference>
<protein>
    <submittedName>
        <fullName evidence="2">Uncharacterized protein</fullName>
    </submittedName>
</protein>
<dbReference type="SUPFAM" id="SSF48452">
    <property type="entry name" value="TPR-like"/>
    <property type="match status" value="1"/>
</dbReference>
<sequence>MADDSGRKYDPNVVIRLANEKLAANDVEGGQLVFQSALLDWVDDAREGSASLDSESLREAVGTLWLAYAHYLTEANQFKSASEAYDQAISCPVAGSLGRIYLDFARFAEDRQRLKKAQDIYMKALVGKDGQASAVTDEQDRHLLWQEFLEMMRKSNPQLTLLDLQQAAESERQVQSLITTDAPETDPSADLYDIDPSLQMTSLHEPLSKRLKTGYDAGGGLQMPPPTQILQSSKTHVVTAESMETEASALVDTLQQTALPPDITAAWMIKDGNGPAVPPTPPLFDPSPPKLSDPTGKDILGLEMAVKLNRRLLESSGSLLLEVSRALWTLTALKEKECKTSLDTLDEDMLKEHERLEASLDARVSVAGAALSAVQQMNSNERNNFQVTCSQRRQNALSASAWEFRQLLCLQQQVLSKLRIPGFDGPTVDASALKLQSQICMYLHSAFYLRKRIGDAPHVSMLEKQAIRLDKELEQMLQEEQHHQDQQFGGGSNLPLPPPPPPPQTGNAYDYSYQQQPMAGLPPPPQQQQQGYIYPGQPVQGQALPQHLHQYGNQPHYPSYYQ</sequence>
<evidence type="ECO:0000313" key="2">
    <source>
        <dbReference type="EMBL" id="CAG9279711.1"/>
    </source>
</evidence>
<gene>
    <name evidence="2" type="ORF">PTTT1_LOCUS10955</name>
</gene>
<proteinExistence type="predicted"/>
<reference evidence="2" key="1">
    <citation type="submission" date="2022-02" db="EMBL/GenBank/DDBJ databases">
        <authorList>
            <person name="Giguere J D."/>
        </authorList>
    </citation>
    <scope>NUCLEOTIDE SEQUENCE</scope>
    <source>
        <strain evidence="2">CCAP 1055/1</strain>
    </source>
</reference>
<name>A0A8J9X4E1_PHATR</name>
<accession>A0A8J9X4E1</accession>
<dbReference type="InterPro" id="IPR011990">
    <property type="entry name" value="TPR-like_helical_dom_sf"/>
</dbReference>